<organism evidence="1">
    <name type="scientific">freshwater metagenome</name>
    <dbReference type="NCBI Taxonomy" id="449393"/>
    <lineage>
        <taxon>unclassified sequences</taxon>
        <taxon>metagenomes</taxon>
        <taxon>ecological metagenomes</taxon>
    </lineage>
</organism>
<name>A0A6J7PRG7_9ZZZZ</name>
<reference evidence="1" key="1">
    <citation type="submission" date="2020-05" db="EMBL/GenBank/DDBJ databases">
        <authorList>
            <person name="Chiriac C."/>
            <person name="Salcher M."/>
            <person name="Ghai R."/>
            <person name="Kavagutti S V."/>
        </authorList>
    </citation>
    <scope>NUCLEOTIDE SEQUENCE</scope>
</reference>
<gene>
    <name evidence="1" type="ORF">UFOPK4061_00537</name>
</gene>
<sequence length="102" mass="10860">MARICCGACVIEENLDARCGIADQLLVPRNIAASPENRIVAELDGVNDRARSLRGKRDRDRAAASAKVDADSIALGLELQLADGSLRNQLGLGARDEDAHAH</sequence>
<evidence type="ECO:0000313" key="1">
    <source>
        <dbReference type="EMBL" id="CAB5004594.1"/>
    </source>
</evidence>
<dbReference type="AlphaFoldDB" id="A0A6J7PRG7"/>
<accession>A0A6J7PRG7</accession>
<protein>
    <submittedName>
        <fullName evidence="1">Unannotated protein</fullName>
    </submittedName>
</protein>
<dbReference type="EMBL" id="CAFBPD010000077">
    <property type="protein sequence ID" value="CAB5004594.1"/>
    <property type="molecule type" value="Genomic_DNA"/>
</dbReference>
<proteinExistence type="predicted"/>